<dbReference type="InterPro" id="IPR005607">
    <property type="entry name" value="BSD_dom"/>
</dbReference>
<dbReference type="InterPro" id="IPR051494">
    <property type="entry name" value="BSD_domain-containing"/>
</dbReference>
<evidence type="ECO:0000259" key="2">
    <source>
        <dbReference type="PROSITE" id="PS50858"/>
    </source>
</evidence>
<dbReference type="Pfam" id="PF03909">
    <property type="entry name" value="BSD"/>
    <property type="match status" value="1"/>
</dbReference>
<gene>
    <name evidence="3" type="ORF">EGW08_001496</name>
</gene>
<dbReference type="SUPFAM" id="SSF140383">
    <property type="entry name" value="BSD domain-like"/>
    <property type="match status" value="1"/>
</dbReference>
<dbReference type="GO" id="GO:0045202">
    <property type="term" value="C:synapse"/>
    <property type="evidence" value="ECO:0007669"/>
    <property type="project" value="TreeGrafter"/>
</dbReference>
<dbReference type="EMBL" id="RQTK01000026">
    <property type="protein sequence ID" value="RUS90692.1"/>
    <property type="molecule type" value="Genomic_DNA"/>
</dbReference>
<dbReference type="Proteomes" id="UP000271974">
    <property type="component" value="Unassembled WGS sequence"/>
</dbReference>
<organism evidence="3 4">
    <name type="scientific">Elysia chlorotica</name>
    <name type="common">Eastern emerald elysia</name>
    <name type="synonym">Sea slug</name>
    <dbReference type="NCBI Taxonomy" id="188477"/>
    <lineage>
        <taxon>Eukaryota</taxon>
        <taxon>Metazoa</taxon>
        <taxon>Spiralia</taxon>
        <taxon>Lophotrochozoa</taxon>
        <taxon>Mollusca</taxon>
        <taxon>Gastropoda</taxon>
        <taxon>Heterobranchia</taxon>
        <taxon>Euthyneura</taxon>
        <taxon>Panpulmonata</taxon>
        <taxon>Sacoglossa</taxon>
        <taxon>Placobranchoidea</taxon>
        <taxon>Plakobranchidae</taxon>
        <taxon>Elysia</taxon>
    </lineage>
</organism>
<keyword evidence="4" id="KW-1185">Reference proteome</keyword>
<dbReference type="PANTHER" id="PTHR16019">
    <property type="entry name" value="SYNAPSE-ASSOCIATED PROTEIN"/>
    <property type="match status" value="1"/>
</dbReference>
<dbReference type="SMART" id="SM00751">
    <property type="entry name" value="BSD"/>
    <property type="match status" value="1"/>
</dbReference>
<feature type="region of interest" description="Disordered" evidence="1">
    <location>
        <begin position="251"/>
        <end position="327"/>
    </location>
</feature>
<comment type="caution">
    <text evidence="3">The sequence shown here is derived from an EMBL/GenBank/DDBJ whole genome shotgun (WGS) entry which is preliminary data.</text>
</comment>
<proteinExistence type="predicted"/>
<dbReference type="GO" id="GO:0005634">
    <property type="term" value="C:nucleus"/>
    <property type="evidence" value="ECO:0007669"/>
    <property type="project" value="TreeGrafter"/>
</dbReference>
<evidence type="ECO:0000313" key="3">
    <source>
        <dbReference type="EMBL" id="RUS90692.1"/>
    </source>
</evidence>
<dbReference type="PANTHER" id="PTHR16019:SF6">
    <property type="entry name" value="SYNAPSE-ASSOCIATED PROTEIN 1"/>
    <property type="match status" value="1"/>
</dbReference>
<dbReference type="GO" id="GO:0048172">
    <property type="term" value="P:regulation of short-term neuronal synaptic plasticity"/>
    <property type="evidence" value="ECO:0007669"/>
    <property type="project" value="TreeGrafter"/>
</dbReference>
<dbReference type="GO" id="GO:0005794">
    <property type="term" value="C:Golgi apparatus"/>
    <property type="evidence" value="ECO:0007669"/>
    <property type="project" value="TreeGrafter"/>
</dbReference>
<dbReference type="STRING" id="188477.A0A3S1A0H0"/>
<feature type="compositionally biased region" description="Low complexity" evidence="1">
    <location>
        <begin position="251"/>
        <end position="269"/>
    </location>
</feature>
<feature type="compositionally biased region" description="Basic and acidic residues" evidence="1">
    <location>
        <begin position="285"/>
        <end position="297"/>
    </location>
</feature>
<dbReference type="Gene3D" id="1.10.3970.10">
    <property type="entry name" value="BSD domain"/>
    <property type="match status" value="1"/>
</dbReference>
<feature type="region of interest" description="Disordered" evidence="1">
    <location>
        <begin position="1"/>
        <end position="83"/>
    </location>
</feature>
<feature type="compositionally biased region" description="Polar residues" evidence="1">
    <location>
        <begin position="68"/>
        <end position="79"/>
    </location>
</feature>
<dbReference type="InterPro" id="IPR035925">
    <property type="entry name" value="BSD_dom_sf"/>
</dbReference>
<dbReference type="GO" id="GO:0038203">
    <property type="term" value="P:TORC2 signaling"/>
    <property type="evidence" value="ECO:0007669"/>
    <property type="project" value="TreeGrafter"/>
</dbReference>
<dbReference type="PROSITE" id="PS50858">
    <property type="entry name" value="BSD"/>
    <property type="match status" value="1"/>
</dbReference>
<accession>A0A3S1A0H0</accession>
<dbReference type="AlphaFoldDB" id="A0A3S1A0H0"/>
<feature type="domain" description="BSD" evidence="2">
    <location>
        <begin position="190"/>
        <end position="242"/>
    </location>
</feature>
<feature type="compositionally biased region" description="Low complexity" evidence="1">
    <location>
        <begin position="40"/>
        <end position="54"/>
    </location>
</feature>
<feature type="compositionally biased region" description="Polar residues" evidence="1">
    <location>
        <begin position="1"/>
        <end position="13"/>
    </location>
</feature>
<evidence type="ECO:0000256" key="1">
    <source>
        <dbReference type="SAM" id="MobiDB-lite"/>
    </source>
</evidence>
<evidence type="ECO:0000313" key="4">
    <source>
        <dbReference type="Proteomes" id="UP000271974"/>
    </source>
</evidence>
<sequence length="413" mass="45693">MFSSVTNWLGVNTKSKESDENKENDSQADQGHSHSESKDSISSTSVETSVGSSKDGLSETASEDNELKASTTSDSSQEATPFDTLEDVSAKALSTAKEFGNILFSFGKAASKTMADTATKLKNTVEEKTILGDFTKEQDKFVEQKKEKKKQQEAAVAPWVGYSDEDELKVQILALSKDKRNFVRNPPSGVQFQFDFDSASPVATATLQEDPNLRDMRFQLVPKQVNEETFWRNYFYRVSLIRQSSQLTSSLAQQSGRSSGSSSRRSSTGSDKKDSSSSSSSPAQRKKEEADMKKQQQEEEEGELASSPPGQDEFVSDAFGESGLSEEEIRREMEQQMLGGAGAATDGEIEAWKKDLEEKLLEQQGEEWEKELQQELQDYELVGGEGDEDAIGDSDELEREIMQQIEREAGSLS</sequence>
<dbReference type="OrthoDB" id="47923at2759"/>
<name>A0A3S1A0H0_ELYCH</name>
<protein>
    <recommendedName>
        <fullName evidence="2">BSD domain-containing protein</fullName>
    </recommendedName>
</protein>
<reference evidence="3 4" key="1">
    <citation type="submission" date="2019-01" db="EMBL/GenBank/DDBJ databases">
        <title>A draft genome assembly of the solar-powered sea slug Elysia chlorotica.</title>
        <authorList>
            <person name="Cai H."/>
            <person name="Li Q."/>
            <person name="Fang X."/>
            <person name="Li J."/>
            <person name="Curtis N.E."/>
            <person name="Altenburger A."/>
            <person name="Shibata T."/>
            <person name="Feng M."/>
            <person name="Maeda T."/>
            <person name="Schwartz J.A."/>
            <person name="Shigenobu S."/>
            <person name="Lundholm N."/>
            <person name="Nishiyama T."/>
            <person name="Yang H."/>
            <person name="Hasebe M."/>
            <person name="Li S."/>
            <person name="Pierce S.K."/>
            <person name="Wang J."/>
        </authorList>
    </citation>
    <scope>NUCLEOTIDE SEQUENCE [LARGE SCALE GENOMIC DNA]</scope>
    <source>
        <strain evidence="3">EC2010</strain>
        <tissue evidence="3">Whole organism of an adult</tissue>
    </source>
</reference>
<feature type="compositionally biased region" description="Basic and acidic residues" evidence="1">
    <location>
        <begin position="14"/>
        <end position="39"/>
    </location>
</feature>